<dbReference type="EMBL" id="MCFC01000005">
    <property type="protein sequence ID" value="ORY33716.1"/>
    <property type="molecule type" value="Genomic_DNA"/>
</dbReference>
<dbReference type="Proteomes" id="UP000193986">
    <property type="component" value="Unassembled WGS sequence"/>
</dbReference>
<evidence type="ECO:0000313" key="2">
    <source>
        <dbReference type="EMBL" id="ORY33716.1"/>
    </source>
</evidence>
<organism evidence="2 3">
    <name type="scientific">Naematelia encephala</name>
    <dbReference type="NCBI Taxonomy" id="71784"/>
    <lineage>
        <taxon>Eukaryota</taxon>
        <taxon>Fungi</taxon>
        <taxon>Dikarya</taxon>
        <taxon>Basidiomycota</taxon>
        <taxon>Agaricomycotina</taxon>
        <taxon>Tremellomycetes</taxon>
        <taxon>Tremellales</taxon>
        <taxon>Naemateliaceae</taxon>
        <taxon>Naematelia</taxon>
    </lineage>
</organism>
<dbReference type="OrthoDB" id="2564882at2759"/>
<gene>
    <name evidence="2" type="ORF">BCR39DRAFT_518756</name>
</gene>
<dbReference type="InParanoid" id="A0A1Y2BG72"/>
<name>A0A1Y2BG72_9TREE</name>
<reference evidence="2 3" key="1">
    <citation type="submission" date="2016-07" db="EMBL/GenBank/DDBJ databases">
        <title>Pervasive Adenine N6-methylation of Active Genes in Fungi.</title>
        <authorList>
            <consortium name="DOE Joint Genome Institute"/>
            <person name="Mondo S.J."/>
            <person name="Dannebaum R.O."/>
            <person name="Kuo R.C."/>
            <person name="Labutti K."/>
            <person name="Haridas S."/>
            <person name="Kuo A."/>
            <person name="Salamov A."/>
            <person name="Ahrendt S.R."/>
            <person name="Lipzen A."/>
            <person name="Sullivan W."/>
            <person name="Andreopoulos W.B."/>
            <person name="Clum A."/>
            <person name="Lindquist E."/>
            <person name="Daum C."/>
            <person name="Ramamoorthy G.K."/>
            <person name="Gryganskyi A."/>
            <person name="Culley D."/>
            <person name="Magnuson J.K."/>
            <person name="James T.Y."/>
            <person name="O'Malley M.A."/>
            <person name="Stajich J.E."/>
            <person name="Spatafora J.W."/>
            <person name="Visel A."/>
            <person name="Grigoriev I.V."/>
        </authorList>
    </citation>
    <scope>NUCLEOTIDE SEQUENCE [LARGE SCALE GENOMIC DNA]</scope>
    <source>
        <strain evidence="2 3">68-887.2</strain>
    </source>
</reference>
<accession>A0A1Y2BG72</accession>
<feature type="region of interest" description="Disordered" evidence="1">
    <location>
        <begin position="138"/>
        <end position="241"/>
    </location>
</feature>
<dbReference type="AlphaFoldDB" id="A0A1Y2BG72"/>
<comment type="caution">
    <text evidence="2">The sequence shown here is derived from an EMBL/GenBank/DDBJ whole genome shotgun (WGS) entry which is preliminary data.</text>
</comment>
<feature type="region of interest" description="Disordered" evidence="1">
    <location>
        <begin position="262"/>
        <end position="281"/>
    </location>
</feature>
<proteinExistence type="predicted"/>
<feature type="compositionally biased region" description="Polar residues" evidence="1">
    <location>
        <begin position="185"/>
        <end position="203"/>
    </location>
</feature>
<feature type="compositionally biased region" description="Low complexity" evidence="1">
    <location>
        <begin position="294"/>
        <end position="303"/>
    </location>
</feature>
<feature type="compositionally biased region" description="Polar residues" evidence="1">
    <location>
        <begin position="165"/>
        <end position="177"/>
    </location>
</feature>
<feature type="compositionally biased region" description="Low complexity" evidence="1">
    <location>
        <begin position="146"/>
        <end position="164"/>
    </location>
</feature>
<keyword evidence="3" id="KW-1185">Reference proteome</keyword>
<feature type="compositionally biased region" description="Low complexity" evidence="1">
    <location>
        <begin position="319"/>
        <end position="334"/>
    </location>
</feature>
<feature type="region of interest" description="Disordered" evidence="1">
    <location>
        <begin position="293"/>
        <end position="362"/>
    </location>
</feature>
<evidence type="ECO:0000313" key="3">
    <source>
        <dbReference type="Proteomes" id="UP000193986"/>
    </source>
</evidence>
<feature type="region of interest" description="Disordered" evidence="1">
    <location>
        <begin position="383"/>
        <end position="420"/>
    </location>
</feature>
<feature type="region of interest" description="Disordered" evidence="1">
    <location>
        <begin position="1"/>
        <end position="114"/>
    </location>
</feature>
<evidence type="ECO:0000256" key="1">
    <source>
        <dbReference type="SAM" id="MobiDB-lite"/>
    </source>
</evidence>
<sequence>MGSSAYGPPPPGSMQIAESIAAGSLYGTESQMDFGPSPSSAYGEGFHTSQHRGLPGTNPYPDSPIPRGIGLLQHADGRSLHHHSYANQSHEQHDRPTHTNHHHHQQQPLRQYPLERERCKKDELDELDDRGSDASYYARRPKLYRSRSGSALSSSSESSDGRMSVLSQRRSATLPQHRQSHGQSHRSPSFGQAHSPITPSPLSLASRVPVPERKGHQTSSSVDARENHTRERRRRLSVDVLPDERRRQRRLSVDAAEDGDIKARHRFSSMNGRQEDDKRSRNGEANYYEEVRQGHQYQEQQQPPEHHRQDHYPPPPPSSHLLSPPSPYRSLTSPTRHRHRSTSEIPFPTARFPSPTPSSRYLAVPNESLSQLRITIPRRRAVTMNHEQQQQQHHRSPRSPSHYEPRSAQPMMGYAGSEGGDGFNDGASMAASHMTFMDGSMGGRTSQYGLPKYPHIVKPDYRRFCVQRGTADVFLD</sequence>
<protein>
    <submittedName>
        <fullName evidence="2">Uncharacterized protein</fullName>
    </submittedName>
</protein>